<gene>
    <name evidence="2" type="ordered locus">AM1_E0136</name>
</gene>
<protein>
    <submittedName>
        <fullName evidence="2">Uncharacterized protein</fullName>
    </submittedName>
</protein>
<accession>A8ZPG9</accession>
<reference evidence="2 3" key="1">
    <citation type="journal article" date="2008" name="Proc. Natl. Acad. Sci. U.S.A.">
        <title>Niche adaptation and genome expansion in the chlorophyll d-producing cyanobacterium Acaryochloris marina.</title>
        <authorList>
            <person name="Swingley W.D."/>
            <person name="Chen M."/>
            <person name="Cheung P.C."/>
            <person name="Conrad A.L."/>
            <person name="Dejesa L.C."/>
            <person name="Hao J."/>
            <person name="Honchak B.M."/>
            <person name="Karbach L.E."/>
            <person name="Kurdoglu A."/>
            <person name="Lahiri S."/>
            <person name="Mastrian S.D."/>
            <person name="Miyashita H."/>
            <person name="Page L."/>
            <person name="Ramakrishna P."/>
            <person name="Satoh S."/>
            <person name="Sattley W.M."/>
            <person name="Shimada Y."/>
            <person name="Taylor H.L."/>
            <person name="Tomo T."/>
            <person name="Tsuchiya T."/>
            <person name="Wang Z.T."/>
            <person name="Raymond J."/>
            <person name="Mimuro M."/>
            <person name="Blankenship R.E."/>
            <person name="Touchman J.W."/>
        </authorList>
    </citation>
    <scope>NUCLEOTIDE SEQUENCE [LARGE SCALE GENOMIC DNA]</scope>
    <source>
        <strain evidence="3">MBIC 11017</strain>
        <plasmid evidence="3">Plasmid pREB5</plasmid>
    </source>
</reference>
<dbReference type="EMBL" id="CP000842">
    <property type="protein sequence ID" value="ABW32905.1"/>
    <property type="molecule type" value="Genomic_DNA"/>
</dbReference>
<proteinExistence type="predicted"/>
<keyword evidence="1" id="KW-0812">Transmembrane</keyword>
<keyword evidence="1" id="KW-1133">Transmembrane helix</keyword>
<evidence type="ECO:0000313" key="2">
    <source>
        <dbReference type="EMBL" id="ABW32905.1"/>
    </source>
</evidence>
<keyword evidence="1" id="KW-0472">Membrane</keyword>
<name>A8ZPG9_ACAM1</name>
<evidence type="ECO:0000313" key="3">
    <source>
        <dbReference type="Proteomes" id="UP000000268"/>
    </source>
</evidence>
<sequence>MTKKIRKLNLTVKEAQTNHRVRNIFGNICMIFVGLITFG</sequence>
<dbReference type="Proteomes" id="UP000000268">
    <property type="component" value="Plasmid pREB5"/>
</dbReference>
<feature type="transmembrane region" description="Helical" evidence="1">
    <location>
        <begin position="21"/>
        <end position="38"/>
    </location>
</feature>
<evidence type="ECO:0000256" key="1">
    <source>
        <dbReference type="SAM" id="Phobius"/>
    </source>
</evidence>
<dbReference type="AlphaFoldDB" id="A8ZPG9"/>
<keyword evidence="2" id="KW-0614">Plasmid</keyword>
<dbReference type="HOGENOM" id="CLU_3303034_0_0_3"/>
<organism evidence="2 3">
    <name type="scientific">Acaryochloris marina (strain MBIC 11017)</name>
    <dbReference type="NCBI Taxonomy" id="329726"/>
    <lineage>
        <taxon>Bacteria</taxon>
        <taxon>Bacillati</taxon>
        <taxon>Cyanobacteriota</taxon>
        <taxon>Cyanophyceae</taxon>
        <taxon>Acaryochloridales</taxon>
        <taxon>Acaryochloridaceae</taxon>
        <taxon>Acaryochloris</taxon>
    </lineage>
</organism>
<keyword evidence="3" id="KW-1185">Reference proteome</keyword>
<dbReference type="KEGG" id="amr:AM1_E0136"/>
<geneLocation type="plasmid" evidence="2 3">
    <name>pREB5</name>
</geneLocation>